<dbReference type="OMA" id="ICPNSRR"/>
<dbReference type="GO" id="GO:0006886">
    <property type="term" value="P:intracellular protein transport"/>
    <property type="evidence" value="ECO:0007669"/>
    <property type="project" value="TreeGrafter"/>
</dbReference>
<dbReference type="SUPFAM" id="SSF54236">
    <property type="entry name" value="Ubiquitin-like"/>
    <property type="match status" value="2"/>
</dbReference>
<dbReference type="InterPro" id="IPR029071">
    <property type="entry name" value="Ubiquitin-like_domsf"/>
</dbReference>
<reference evidence="4 5" key="2">
    <citation type="submission" date="2018-11" db="EMBL/GenBank/DDBJ databases">
        <authorList>
            <consortium name="Pathogen Informatics"/>
        </authorList>
    </citation>
    <scope>NUCLEOTIDE SEQUENCE [LARGE SCALE GENOMIC DNA]</scope>
</reference>
<dbReference type="Pfam" id="PF11470">
    <property type="entry name" value="TUG-UBL1"/>
    <property type="match status" value="1"/>
</dbReference>
<dbReference type="CDD" id="cd17075">
    <property type="entry name" value="UBX1_UBXN9"/>
    <property type="match status" value="1"/>
</dbReference>
<keyword evidence="1" id="KW-0175">Coiled coil</keyword>
<dbReference type="Gene3D" id="3.10.20.90">
    <property type="entry name" value="Phosphatidylinositol 3-kinase Catalytic Subunit, Chain A, domain 1"/>
    <property type="match status" value="2"/>
</dbReference>
<dbReference type="OrthoDB" id="440781at2759"/>
<protein>
    <submittedName>
        <fullName evidence="6">TUG-UBL1 domain-containing protein</fullName>
    </submittedName>
</protein>
<dbReference type="EMBL" id="UYYF01004608">
    <property type="protein sequence ID" value="VDN05816.1"/>
    <property type="molecule type" value="Genomic_DNA"/>
</dbReference>
<accession>A0A0N5D5K2</accession>
<dbReference type="AlphaFoldDB" id="A0A0N5D5K2"/>
<evidence type="ECO:0000256" key="2">
    <source>
        <dbReference type="SAM" id="MobiDB-lite"/>
    </source>
</evidence>
<feature type="coiled-coil region" evidence="1">
    <location>
        <begin position="256"/>
        <end position="283"/>
    </location>
</feature>
<organism evidence="6">
    <name type="scientific">Thelazia callipaeda</name>
    <name type="common">Oriental eyeworm</name>
    <name type="synonym">Parasitic nematode</name>
    <dbReference type="NCBI Taxonomy" id="103827"/>
    <lineage>
        <taxon>Eukaryota</taxon>
        <taxon>Metazoa</taxon>
        <taxon>Ecdysozoa</taxon>
        <taxon>Nematoda</taxon>
        <taxon>Chromadorea</taxon>
        <taxon>Rhabditida</taxon>
        <taxon>Spirurina</taxon>
        <taxon>Spiruromorpha</taxon>
        <taxon>Thelazioidea</taxon>
        <taxon>Thelaziidae</taxon>
        <taxon>Thelazia</taxon>
    </lineage>
</organism>
<dbReference type="PANTHER" id="PTHR46467">
    <property type="entry name" value="TETHER CONTAINING UBX DOMAIN FOR GLUT4"/>
    <property type="match status" value="1"/>
</dbReference>
<evidence type="ECO:0000259" key="3">
    <source>
        <dbReference type="Pfam" id="PF11470"/>
    </source>
</evidence>
<dbReference type="PANTHER" id="PTHR46467:SF1">
    <property type="entry name" value="TETHER CONTAINING UBX DOMAIN FOR GLUT4"/>
    <property type="match status" value="1"/>
</dbReference>
<evidence type="ECO:0000313" key="4">
    <source>
        <dbReference type="EMBL" id="VDN05816.1"/>
    </source>
</evidence>
<feature type="compositionally biased region" description="Basic and acidic residues" evidence="2">
    <location>
        <begin position="626"/>
        <end position="641"/>
    </location>
</feature>
<gene>
    <name evidence="4" type="ORF">TCLT_LOCUS8274</name>
</gene>
<evidence type="ECO:0000313" key="5">
    <source>
        <dbReference type="Proteomes" id="UP000276776"/>
    </source>
</evidence>
<reference evidence="6" key="1">
    <citation type="submission" date="2017-02" db="UniProtKB">
        <authorList>
            <consortium name="WormBaseParasite"/>
        </authorList>
    </citation>
    <scope>IDENTIFICATION</scope>
</reference>
<feature type="domain" description="TUG ubiquitin-like" evidence="3">
    <location>
        <begin position="90"/>
        <end position="160"/>
    </location>
</feature>
<proteinExistence type="predicted"/>
<keyword evidence="5" id="KW-1185">Reference proteome</keyword>
<dbReference type="CDD" id="cd16105">
    <property type="entry name" value="Ubl_ASPSCR1_like"/>
    <property type="match status" value="1"/>
</dbReference>
<dbReference type="GO" id="GO:0012506">
    <property type="term" value="C:vesicle membrane"/>
    <property type="evidence" value="ECO:0007669"/>
    <property type="project" value="TreeGrafter"/>
</dbReference>
<dbReference type="InterPro" id="IPR021569">
    <property type="entry name" value="TUG-UBL1"/>
</dbReference>
<dbReference type="STRING" id="103827.A0A0N5D5K2"/>
<sequence>MGGFCFLELSICDQKFSSFVSYGKDYCNSSWLETVSVYSSVRFMAAEINVMNFKNSQIVSEAFVCLSDVRSKFDSSSKVKGSAMNSVTVICPNSRRCIIKVTPSTPIRKYLFNLSQILEEACLKQGFDICSHELKHQKHTLDLALPLRLTGLSNNATLELVPSVHDNIVPVRVQIALQLSDGSRLLQDFQSKMNLWEILNVFSKESPHNLIKCADGQVPCCIFMNKEYRGETELKSTTLEAMGITAGRSLIRYSVVNMTADELSKLENRVAEEKERIARLEQGYEVRKTENERRLQLEIEREKIFKSELESKPRINATQELDHCEHTIRNTEVESSAHSMSIKPLNDNPVQPVTESEMPAAASDRLQHLYSLLDEIDNSLSTNTADFHARKVLSDEGHANMSTLHQRTEVMKDEKKISSVPVERCNRMPVIIRQDLELSETNTKILDETENDIDDQFFDLTVNDVQSIHRDLKAQAHAQQQRTFVSKKYVTEINQHRKEESYKHTVVRFKFSDETIVQAQFISQELVSELFEFIKENLIIMETKFDICLANHKLSPTDQKSLIDVGVAPKSSLYVQFHSSDNTFDSHFFRDKFPEASLSVADAMSREWLSVNSDYKPYIPVLTASRDVRPSGKRQQDRAGERGIPPKLSQQSLPKWFKRP</sequence>
<dbReference type="GO" id="GO:0005634">
    <property type="term" value="C:nucleus"/>
    <property type="evidence" value="ECO:0007669"/>
    <property type="project" value="TreeGrafter"/>
</dbReference>
<feature type="region of interest" description="Disordered" evidence="2">
    <location>
        <begin position="626"/>
        <end position="660"/>
    </location>
</feature>
<evidence type="ECO:0000256" key="1">
    <source>
        <dbReference type="SAM" id="Coils"/>
    </source>
</evidence>
<dbReference type="WBParaSite" id="TCLT_0000828501-mRNA-1">
    <property type="protein sequence ID" value="TCLT_0000828501-mRNA-1"/>
    <property type="gene ID" value="TCLT_0000828501"/>
</dbReference>
<name>A0A0N5D5K2_THECL</name>
<dbReference type="Proteomes" id="UP000276776">
    <property type="component" value="Unassembled WGS sequence"/>
</dbReference>
<dbReference type="GO" id="GO:0005737">
    <property type="term" value="C:cytoplasm"/>
    <property type="evidence" value="ECO:0007669"/>
    <property type="project" value="TreeGrafter"/>
</dbReference>
<evidence type="ECO:0000313" key="6">
    <source>
        <dbReference type="WBParaSite" id="TCLT_0000828501-mRNA-1"/>
    </source>
</evidence>
<dbReference type="InterPro" id="IPR059238">
    <property type="entry name" value="UBX1_UBXN9"/>
</dbReference>
<dbReference type="GO" id="GO:0042593">
    <property type="term" value="P:glucose homeostasis"/>
    <property type="evidence" value="ECO:0007669"/>
    <property type="project" value="TreeGrafter"/>
</dbReference>